<proteinExistence type="predicted"/>
<comment type="caution">
    <text evidence="1">The sequence shown here is derived from an EMBL/GenBank/DDBJ whole genome shotgun (WGS) entry which is preliminary data.</text>
</comment>
<name>A0A645IFB8_9ZZZZ</name>
<gene>
    <name evidence="1" type="ORF">SDC9_194594</name>
</gene>
<evidence type="ECO:0008006" key="2">
    <source>
        <dbReference type="Google" id="ProtNLM"/>
    </source>
</evidence>
<accession>A0A645IFB8</accession>
<organism evidence="1">
    <name type="scientific">bioreactor metagenome</name>
    <dbReference type="NCBI Taxonomy" id="1076179"/>
    <lineage>
        <taxon>unclassified sequences</taxon>
        <taxon>metagenomes</taxon>
        <taxon>ecological metagenomes</taxon>
    </lineage>
</organism>
<protein>
    <recommendedName>
        <fullName evidence="2">Xylose isomerase-like TIM barrel domain-containing protein</fullName>
    </recommendedName>
</protein>
<evidence type="ECO:0000313" key="1">
    <source>
        <dbReference type="EMBL" id="MPN46994.1"/>
    </source>
</evidence>
<reference evidence="1" key="1">
    <citation type="submission" date="2019-08" db="EMBL/GenBank/DDBJ databases">
        <authorList>
            <person name="Kucharzyk K."/>
            <person name="Murdoch R.W."/>
            <person name="Higgins S."/>
            <person name="Loffler F."/>
        </authorList>
    </citation>
    <scope>NUCLEOTIDE SEQUENCE</scope>
</reference>
<dbReference type="EMBL" id="VSSQ01108124">
    <property type="protein sequence ID" value="MPN46994.1"/>
    <property type="molecule type" value="Genomic_DNA"/>
</dbReference>
<dbReference type="AlphaFoldDB" id="A0A645IFB8"/>
<sequence>MATHLDAGHIDTYQVLAGLRNELKSGMFAIEYACTGDGVVAARRDMEYIRYLREWLDI</sequence>